<dbReference type="InterPro" id="IPR000944">
    <property type="entry name" value="Tscrpt_reg_Rrf2"/>
</dbReference>
<dbReference type="PROSITE" id="PS51197">
    <property type="entry name" value="HTH_RRF2_2"/>
    <property type="match status" value="1"/>
</dbReference>
<proteinExistence type="predicted"/>
<reference evidence="2" key="1">
    <citation type="journal article" date="2014" name="Front. Microbiol.">
        <title>High frequency of phylogenetically diverse reductive dehalogenase-homologous genes in deep subseafloor sedimentary metagenomes.</title>
        <authorList>
            <person name="Kawai M."/>
            <person name="Futagami T."/>
            <person name="Toyoda A."/>
            <person name="Takaki Y."/>
            <person name="Nishi S."/>
            <person name="Hori S."/>
            <person name="Arai W."/>
            <person name="Tsubouchi T."/>
            <person name="Morono Y."/>
            <person name="Uchiyama I."/>
            <person name="Ito T."/>
            <person name="Fujiyama A."/>
            <person name="Inagaki F."/>
            <person name="Takami H."/>
        </authorList>
    </citation>
    <scope>NUCLEOTIDE SEQUENCE</scope>
    <source>
        <strain evidence="2">Expedition CK06-06</strain>
    </source>
</reference>
<sequence length="139" mass="15983">MKITTKTRYALRTLVDLANQPKGKVIPLIEIAKRQSVKPKYLEQIFLKLRQAKLIKSKKGPGGGYFISRAPDSIKISEIMKAVGESKAPVFCVDKKKYKHCSRIKRCPTRPYWKKLNKIIGTFFDTHTLSDLCKERKCL</sequence>
<dbReference type="AlphaFoldDB" id="X1L7J5"/>
<protein>
    <recommendedName>
        <fullName evidence="3">Rrf2 family transcriptional regulator</fullName>
    </recommendedName>
</protein>
<dbReference type="InterPro" id="IPR036390">
    <property type="entry name" value="WH_DNA-bd_sf"/>
</dbReference>
<dbReference type="SUPFAM" id="SSF46785">
    <property type="entry name" value="Winged helix' DNA-binding domain"/>
    <property type="match status" value="1"/>
</dbReference>
<dbReference type="Gene3D" id="1.10.10.10">
    <property type="entry name" value="Winged helix-like DNA-binding domain superfamily/Winged helix DNA-binding domain"/>
    <property type="match status" value="1"/>
</dbReference>
<evidence type="ECO:0000313" key="2">
    <source>
        <dbReference type="EMBL" id="GAI14963.1"/>
    </source>
</evidence>
<dbReference type="EMBL" id="BARV01007966">
    <property type="protein sequence ID" value="GAI14963.1"/>
    <property type="molecule type" value="Genomic_DNA"/>
</dbReference>
<evidence type="ECO:0008006" key="3">
    <source>
        <dbReference type="Google" id="ProtNLM"/>
    </source>
</evidence>
<dbReference type="PANTHER" id="PTHR33221:SF5">
    <property type="entry name" value="HTH-TYPE TRANSCRIPTIONAL REGULATOR ISCR"/>
    <property type="match status" value="1"/>
</dbReference>
<dbReference type="PANTHER" id="PTHR33221">
    <property type="entry name" value="WINGED HELIX-TURN-HELIX TRANSCRIPTIONAL REGULATOR, RRF2 FAMILY"/>
    <property type="match status" value="1"/>
</dbReference>
<gene>
    <name evidence="2" type="ORF">S06H3_16126</name>
</gene>
<accession>X1L7J5</accession>
<keyword evidence="1" id="KW-0238">DNA-binding</keyword>
<dbReference type="GO" id="GO:0005829">
    <property type="term" value="C:cytosol"/>
    <property type="evidence" value="ECO:0007669"/>
    <property type="project" value="TreeGrafter"/>
</dbReference>
<name>X1L7J5_9ZZZZ</name>
<dbReference type="Pfam" id="PF02082">
    <property type="entry name" value="Rrf2"/>
    <property type="match status" value="1"/>
</dbReference>
<dbReference type="InterPro" id="IPR036388">
    <property type="entry name" value="WH-like_DNA-bd_sf"/>
</dbReference>
<comment type="caution">
    <text evidence="2">The sequence shown here is derived from an EMBL/GenBank/DDBJ whole genome shotgun (WGS) entry which is preliminary data.</text>
</comment>
<dbReference type="GO" id="GO:0003677">
    <property type="term" value="F:DNA binding"/>
    <property type="evidence" value="ECO:0007669"/>
    <property type="project" value="UniProtKB-KW"/>
</dbReference>
<dbReference type="GO" id="GO:0003700">
    <property type="term" value="F:DNA-binding transcription factor activity"/>
    <property type="evidence" value="ECO:0007669"/>
    <property type="project" value="TreeGrafter"/>
</dbReference>
<dbReference type="NCBIfam" id="TIGR00738">
    <property type="entry name" value="rrf2_super"/>
    <property type="match status" value="1"/>
</dbReference>
<evidence type="ECO:0000256" key="1">
    <source>
        <dbReference type="ARBA" id="ARBA00023125"/>
    </source>
</evidence>
<organism evidence="2">
    <name type="scientific">marine sediment metagenome</name>
    <dbReference type="NCBI Taxonomy" id="412755"/>
    <lineage>
        <taxon>unclassified sequences</taxon>
        <taxon>metagenomes</taxon>
        <taxon>ecological metagenomes</taxon>
    </lineage>
</organism>